<dbReference type="SUPFAM" id="SSF110997">
    <property type="entry name" value="Sporulation related repeat"/>
    <property type="match status" value="1"/>
</dbReference>
<dbReference type="Gene3D" id="3.30.70.1070">
    <property type="entry name" value="Sporulation related repeat"/>
    <property type="match status" value="1"/>
</dbReference>
<comment type="caution">
    <text evidence="3">The sequence shown here is derived from an EMBL/GenBank/DDBJ whole genome shotgun (WGS) entry which is preliminary data.</text>
</comment>
<evidence type="ECO:0000313" key="4">
    <source>
        <dbReference type="Proteomes" id="UP000011704"/>
    </source>
</evidence>
<dbReference type="HOGENOM" id="CLU_1057007_0_0_0"/>
<protein>
    <recommendedName>
        <fullName evidence="2">SPOR domain-containing protein</fullName>
    </recommendedName>
</protein>
<dbReference type="GO" id="GO:0030428">
    <property type="term" value="C:cell septum"/>
    <property type="evidence" value="ECO:0007669"/>
    <property type="project" value="TreeGrafter"/>
</dbReference>
<dbReference type="GO" id="GO:0032506">
    <property type="term" value="P:cytokinetic process"/>
    <property type="evidence" value="ECO:0007669"/>
    <property type="project" value="TreeGrafter"/>
</dbReference>
<dbReference type="Proteomes" id="UP000011704">
    <property type="component" value="Unassembled WGS sequence"/>
</dbReference>
<dbReference type="GO" id="GO:0042834">
    <property type="term" value="F:peptidoglycan binding"/>
    <property type="evidence" value="ECO:0007669"/>
    <property type="project" value="InterPro"/>
</dbReference>
<evidence type="ECO:0000256" key="1">
    <source>
        <dbReference type="SAM" id="MobiDB-lite"/>
    </source>
</evidence>
<dbReference type="PROSITE" id="PS51724">
    <property type="entry name" value="SPOR"/>
    <property type="match status" value="1"/>
</dbReference>
<dbReference type="InterPro" id="IPR007730">
    <property type="entry name" value="SPOR-like_dom"/>
</dbReference>
<reference evidence="3 4" key="1">
    <citation type="journal article" date="2013" name="Front. Microbiol.">
        <title>The genome of Nitrospina gracilis illuminates the metabolism and evolution of the major marine nitrite oxidizer.</title>
        <authorList>
            <person name="Luecker S."/>
            <person name="Nowka B."/>
            <person name="Rattei T."/>
            <person name="Spieck E."/>
            <person name="and Daims H."/>
        </authorList>
    </citation>
    <scope>NUCLEOTIDE SEQUENCE [LARGE SCALE GENOMIC DNA]</scope>
    <source>
        <strain evidence="3 4">3/211</strain>
    </source>
</reference>
<name>M1ZD60_NITG3</name>
<accession>M1ZD60</accession>
<dbReference type="GO" id="GO:0032153">
    <property type="term" value="C:cell division site"/>
    <property type="evidence" value="ECO:0007669"/>
    <property type="project" value="TreeGrafter"/>
</dbReference>
<keyword evidence="4" id="KW-1185">Reference proteome</keyword>
<dbReference type="Pfam" id="PF05036">
    <property type="entry name" value="SPOR"/>
    <property type="match status" value="1"/>
</dbReference>
<feature type="domain" description="SPOR" evidence="2">
    <location>
        <begin position="182"/>
        <end position="262"/>
    </location>
</feature>
<feature type="compositionally biased region" description="Polar residues" evidence="1">
    <location>
        <begin position="158"/>
        <end position="168"/>
    </location>
</feature>
<dbReference type="AlphaFoldDB" id="M1ZD60"/>
<dbReference type="OrthoDB" id="7063246at2"/>
<organism evidence="3 4">
    <name type="scientific">Nitrospina gracilis (strain 3/211)</name>
    <dbReference type="NCBI Taxonomy" id="1266370"/>
    <lineage>
        <taxon>Bacteria</taxon>
        <taxon>Pseudomonadati</taxon>
        <taxon>Nitrospinota/Tectimicrobiota group</taxon>
        <taxon>Nitrospinota</taxon>
        <taxon>Nitrospinia</taxon>
        <taxon>Nitrospinales</taxon>
        <taxon>Nitrospinaceae</taxon>
        <taxon>Nitrospina</taxon>
    </lineage>
</organism>
<dbReference type="PANTHER" id="PTHR38687">
    <property type="entry name" value="CELL DIVISION PROTEIN DEDD-RELATED"/>
    <property type="match status" value="1"/>
</dbReference>
<dbReference type="InParanoid" id="M1ZD60"/>
<dbReference type="STRING" id="1266370.NITGR_640006"/>
<dbReference type="InterPro" id="IPR036680">
    <property type="entry name" value="SPOR-like_sf"/>
</dbReference>
<evidence type="ECO:0000259" key="2">
    <source>
        <dbReference type="PROSITE" id="PS51724"/>
    </source>
</evidence>
<evidence type="ECO:0000313" key="3">
    <source>
        <dbReference type="EMBL" id="CCQ91359.1"/>
    </source>
</evidence>
<dbReference type="RefSeq" id="WP_005009955.1">
    <property type="nucleotide sequence ID" value="NZ_HG422173.1"/>
</dbReference>
<gene>
    <name evidence="3" type="ORF">NITGR_640006</name>
</gene>
<sequence>MNLKTRFILILFFIAIGAGTGYAWRSDIFAPSLESENPSEAVKKVRAIKPDNLKNKLQDVVPAPEVKNDFTFFDTLTDVSQNRFIDLDGNIIQMEGYEQESPVDESEAEAGEPVVGPEEPVIALPESEPVQVVQKKTETSLEKKIRELEALVDDSGKTMPSQTGSGESSIEKPVANESTVSSSGDARFQVQVSSFREVERARVLKEKLQKKGYPAFYTPVDLPGKGVWYRVFLGEFERRGAAEEAARLARMRDSLQTMILTLQ</sequence>
<proteinExistence type="predicted"/>
<dbReference type="PANTHER" id="PTHR38687:SF1">
    <property type="entry name" value="CELL DIVISION PROTEIN DEDD"/>
    <property type="match status" value="1"/>
</dbReference>
<dbReference type="EMBL" id="CAQJ01000071">
    <property type="protein sequence ID" value="CCQ91359.1"/>
    <property type="molecule type" value="Genomic_DNA"/>
</dbReference>
<feature type="region of interest" description="Disordered" evidence="1">
    <location>
        <begin position="155"/>
        <end position="183"/>
    </location>
</feature>
<dbReference type="InterPro" id="IPR052521">
    <property type="entry name" value="Cell_div_SPOR-domain"/>
</dbReference>